<gene>
    <name evidence="1" type="ORF">AMON00008_LOCUS5386</name>
</gene>
<proteinExistence type="predicted"/>
<name>A0A7S4PXN8_9DINO</name>
<sequence length="133" mass="14436">MHEAALAPPGACLTSAAQEGAGGCPCYRHLNSGWAMGPVGALRDVYSGAESYSDQLHATRYMLEHPERVTLDYAAQLVLNMAELKLSEVLDVDAGVVRNRVTGLVQCFLHGNGPSGKNAWRQLLMTLHDHHNR</sequence>
<dbReference type="EMBL" id="HBNR01008197">
    <property type="protein sequence ID" value="CAE4565767.1"/>
    <property type="molecule type" value="Transcribed_RNA"/>
</dbReference>
<organism evidence="1">
    <name type="scientific">Alexandrium monilatum</name>
    <dbReference type="NCBI Taxonomy" id="311494"/>
    <lineage>
        <taxon>Eukaryota</taxon>
        <taxon>Sar</taxon>
        <taxon>Alveolata</taxon>
        <taxon>Dinophyceae</taxon>
        <taxon>Gonyaulacales</taxon>
        <taxon>Pyrocystaceae</taxon>
        <taxon>Alexandrium</taxon>
    </lineage>
</organism>
<evidence type="ECO:0000313" key="1">
    <source>
        <dbReference type="EMBL" id="CAE4565767.1"/>
    </source>
</evidence>
<protein>
    <submittedName>
        <fullName evidence="1">Uncharacterized protein</fullName>
    </submittedName>
</protein>
<dbReference type="AlphaFoldDB" id="A0A7S4PXN8"/>
<reference evidence="1" key="1">
    <citation type="submission" date="2021-01" db="EMBL/GenBank/DDBJ databases">
        <authorList>
            <person name="Corre E."/>
            <person name="Pelletier E."/>
            <person name="Niang G."/>
            <person name="Scheremetjew M."/>
            <person name="Finn R."/>
            <person name="Kale V."/>
            <person name="Holt S."/>
            <person name="Cochrane G."/>
            <person name="Meng A."/>
            <person name="Brown T."/>
            <person name="Cohen L."/>
        </authorList>
    </citation>
    <scope>NUCLEOTIDE SEQUENCE</scope>
    <source>
        <strain evidence="1">CCMP3105</strain>
    </source>
</reference>
<dbReference type="CDD" id="cd22997">
    <property type="entry name" value="GT_LH"/>
    <property type="match status" value="1"/>
</dbReference>
<accession>A0A7S4PXN8</accession>